<dbReference type="PANTHER" id="PTHR37984">
    <property type="entry name" value="PROTEIN CBG26694"/>
    <property type="match status" value="1"/>
</dbReference>
<dbReference type="PROSITE" id="PS50994">
    <property type="entry name" value="INTEGRASE"/>
    <property type="match status" value="1"/>
</dbReference>
<dbReference type="AlphaFoldDB" id="A0A6P7U672"/>
<name>A0A6P7U672_9MOLL</name>
<dbReference type="SUPFAM" id="SSF56672">
    <property type="entry name" value="DNA/RNA polymerases"/>
    <property type="match status" value="1"/>
</dbReference>
<evidence type="ECO:0000259" key="1">
    <source>
        <dbReference type="PROSITE" id="PS50994"/>
    </source>
</evidence>
<evidence type="ECO:0000313" key="2">
    <source>
        <dbReference type="Proteomes" id="UP000515154"/>
    </source>
</evidence>
<evidence type="ECO:0000313" key="3">
    <source>
        <dbReference type="RefSeq" id="XP_029656486.1"/>
    </source>
</evidence>
<dbReference type="KEGG" id="osn:115230432"/>
<dbReference type="InterPro" id="IPR043502">
    <property type="entry name" value="DNA/RNA_pol_sf"/>
</dbReference>
<proteinExistence type="predicted"/>
<organism evidence="2 3">
    <name type="scientific">Octopus sinensis</name>
    <name type="common">East Asian common octopus</name>
    <dbReference type="NCBI Taxonomy" id="2607531"/>
    <lineage>
        <taxon>Eukaryota</taxon>
        <taxon>Metazoa</taxon>
        <taxon>Spiralia</taxon>
        <taxon>Lophotrochozoa</taxon>
        <taxon>Mollusca</taxon>
        <taxon>Cephalopoda</taxon>
        <taxon>Coleoidea</taxon>
        <taxon>Octopodiformes</taxon>
        <taxon>Octopoda</taxon>
        <taxon>Incirrata</taxon>
        <taxon>Octopodidae</taxon>
        <taxon>Octopus</taxon>
    </lineage>
</organism>
<dbReference type="InterPro" id="IPR050951">
    <property type="entry name" value="Retrovirus_Pol_polyprotein"/>
</dbReference>
<gene>
    <name evidence="3" type="primary">LOC115230432</name>
</gene>
<dbReference type="InterPro" id="IPR036397">
    <property type="entry name" value="RNaseH_sf"/>
</dbReference>
<dbReference type="GO" id="GO:0003676">
    <property type="term" value="F:nucleic acid binding"/>
    <property type="evidence" value="ECO:0007669"/>
    <property type="project" value="InterPro"/>
</dbReference>
<keyword evidence="2" id="KW-1185">Reference proteome</keyword>
<dbReference type="InterPro" id="IPR012337">
    <property type="entry name" value="RNaseH-like_sf"/>
</dbReference>
<protein>
    <submittedName>
        <fullName evidence="3">Uncharacterized protein K02A2.6-like</fullName>
    </submittedName>
</protein>
<reference evidence="3" key="1">
    <citation type="submission" date="2025-08" db="UniProtKB">
        <authorList>
            <consortium name="RefSeq"/>
        </authorList>
    </citation>
    <scope>IDENTIFICATION</scope>
</reference>
<feature type="domain" description="Integrase catalytic" evidence="1">
    <location>
        <begin position="1"/>
        <end position="152"/>
    </location>
</feature>
<dbReference type="PANTHER" id="PTHR37984:SF5">
    <property type="entry name" value="PROTEIN NYNRIN-LIKE"/>
    <property type="match status" value="1"/>
</dbReference>
<accession>A0A6P7U672</accession>
<dbReference type="Proteomes" id="UP000515154">
    <property type="component" value="Unplaced"/>
</dbReference>
<dbReference type="RefSeq" id="XP_029656486.1">
    <property type="nucleotide sequence ID" value="XM_029800626.1"/>
</dbReference>
<dbReference type="Gene3D" id="3.30.420.10">
    <property type="entry name" value="Ribonuclease H-like superfamily/Ribonuclease H"/>
    <property type="match status" value="1"/>
</dbReference>
<dbReference type="GO" id="GO:0015074">
    <property type="term" value="P:DNA integration"/>
    <property type="evidence" value="ECO:0007669"/>
    <property type="project" value="InterPro"/>
</dbReference>
<sequence>MVSKSDLLEAYPQIQVHEDYAQFLTISTHCGLYKFKQLPFGVKLLPAIFQQVMDIRYPIHVVSDNGTQFVSSEFRKFSKMFTVEHKTIAPYYPRSNEKAEHFVDTFKRALRKANKEATDEVALQQLLKIYRVIPNPNTPAGSSPAELMSTRKVKSVFDKLLPGEERKSTKKDSLKFFKIGDKVYRRSYKNGTQY</sequence>
<dbReference type="InterPro" id="IPR001584">
    <property type="entry name" value="Integrase_cat-core"/>
</dbReference>
<dbReference type="SUPFAM" id="SSF53098">
    <property type="entry name" value="Ribonuclease H-like"/>
    <property type="match status" value="1"/>
</dbReference>